<gene>
    <name evidence="4" type="ORF">BST11_09230</name>
    <name evidence="3" type="ORF">H7K38_15445</name>
</gene>
<evidence type="ECO:0000313" key="4">
    <source>
        <dbReference type="EMBL" id="OQZ91253.1"/>
    </source>
</evidence>
<proteinExistence type="predicted"/>
<name>A0AA41XPD4_9MYCO</name>
<comment type="caution">
    <text evidence="3">The sequence shown here is derived from an EMBL/GenBank/DDBJ whole genome shotgun (WGS) entry which is preliminary data.</text>
</comment>
<sequence>MSIVQKGFRGRRTESTRELPPGQHLTADFPVLQAGPTPRIDLDDWRFTIRDARGAEHRWTWAQLKSLPSERVTVDIHCVTSWSKLGTRWEGVSLRTLFETTDTDAEFALVGSYGGYTTNLPLRDLLHGKAWIVYAYEGEPLRAVHGGPARLLVPHLYFWKSAKWVKSIELRGSDVSGFWEGLGYHSYGDPWREQRYAGD</sequence>
<feature type="region of interest" description="Disordered" evidence="1">
    <location>
        <begin position="1"/>
        <end position="26"/>
    </location>
</feature>
<dbReference type="InterPro" id="IPR036374">
    <property type="entry name" value="OxRdtase_Mopterin-bd_sf"/>
</dbReference>
<evidence type="ECO:0000313" key="6">
    <source>
        <dbReference type="Proteomes" id="UP001141650"/>
    </source>
</evidence>
<keyword evidence="5" id="KW-1185">Reference proteome</keyword>
<organism evidence="3 6">
    <name type="scientific">Mycobacterium alsense</name>
    <dbReference type="NCBI Taxonomy" id="324058"/>
    <lineage>
        <taxon>Bacteria</taxon>
        <taxon>Bacillati</taxon>
        <taxon>Actinomycetota</taxon>
        <taxon>Actinomycetes</taxon>
        <taxon>Mycobacteriales</taxon>
        <taxon>Mycobacteriaceae</taxon>
        <taxon>Mycobacterium</taxon>
    </lineage>
</organism>
<evidence type="ECO:0000313" key="3">
    <source>
        <dbReference type="EMBL" id="MCV7380041.1"/>
    </source>
</evidence>
<dbReference type="EMBL" id="MVHD01000011">
    <property type="protein sequence ID" value="OQZ91253.1"/>
    <property type="molecule type" value="Genomic_DNA"/>
</dbReference>
<dbReference type="RefSeq" id="WP_083137615.1">
    <property type="nucleotide sequence ID" value="NZ_JACKVH010000015.1"/>
</dbReference>
<dbReference type="SUPFAM" id="SSF56524">
    <property type="entry name" value="Oxidoreductase molybdopterin-binding domain"/>
    <property type="match status" value="1"/>
</dbReference>
<dbReference type="Proteomes" id="UP000192319">
    <property type="component" value="Unassembled WGS sequence"/>
</dbReference>
<evidence type="ECO:0000259" key="2">
    <source>
        <dbReference type="Pfam" id="PF00174"/>
    </source>
</evidence>
<dbReference type="AlphaFoldDB" id="A0AA41XPD4"/>
<reference evidence="3" key="3">
    <citation type="journal article" date="2022" name="BMC Genomics">
        <title>Comparative genome analysis of mycobacteria focusing on tRNA and non-coding RNA.</title>
        <authorList>
            <person name="Behra P.R.K."/>
            <person name="Pettersson B.M.F."/>
            <person name="Ramesh M."/>
            <person name="Das S."/>
            <person name="Dasgupta S."/>
            <person name="Kirsebom L.A."/>
        </authorList>
    </citation>
    <scope>NUCLEOTIDE SEQUENCE</scope>
    <source>
        <strain evidence="3">CCUG 55640</strain>
    </source>
</reference>
<dbReference type="Proteomes" id="UP001141650">
    <property type="component" value="Unassembled WGS sequence"/>
</dbReference>
<dbReference type="InterPro" id="IPR000572">
    <property type="entry name" value="OxRdtase_Mopterin-bd_dom"/>
</dbReference>
<evidence type="ECO:0000256" key="1">
    <source>
        <dbReference type="SAM" id="MobiDB-lite"/>
    </source>
</evidence>
<feature type="domain" description="Oxidoreductase molybdopterin-binding" evidence="2">
    <location>
        <begin position="35"/>
        <end position="179"/>
    </location>
</feature>
<dbReference type="Gene3D" id="3.90.420.10">
    <property type="entry name" value="Oxidoreductase, molybdopterin-binding domain"/>
    <property type="match status" value="1"/>
</dbReference>
<evidence type="ECO:0000313" key="5">
    <source>
        <dbReference type="Proteomes" id="UP000192319"/>
    </source>
</evidence>
<protein>
    <submittedName>
        <fullName evidence="3">Molybdopterin-dependent oxidoreductase</fullName>
    </submittedName>
    <submittedName>
        <fullName evidence="4">Sulfite oxidase-like oxidoreductase</fullName>
    </submittedName>
</protein>
<dbReference type="PANTHER" id="PTHR43032">
    <property type="entry name" value="PROTEIN-METHIONINE-SULFOXIDE REDUCTASE"/>
    <property type="match status" value="1"/>
</dbReference>
<dbReference type="PANTHER" id="PTHR43032:SF4">
    <property type="entry name" value="OXIDOREDUCTASE MOLYBDOPTERIN-BINDING DOMAIN-CONTAINING PROTEIN"/>
    <property type="match status" value="1"/>
</dbReference>
<dbReference type="EMBL" id="JACKVH010000015">
    <property type="protein sequence ID" value="MCV7380041.1"/>
    <property type="molecule type" value="Genomic_DNA"/>
</dbReference>
<accession>A0AA41XPD4</accession>
<reference evidence="4 5" key="1">
    <citation type="submission" date="2017-02" db="EMBL/GenBank/DDBJ databases">
        <title>The new phylogeny of genus Mycobacterium.</title>
        <authorList>
            <person name="Tortoli E."/>
            <person name="Trovato A."/>
            <person name="Cirillo D.M."/>
        </authorList>
    </citation>
    <scope>NUCLEOTIDE SEQUENCE [LARGE SCALE GENOMIC DNA]</scope>
    <source>
        <strain evidence="4 5">DSM 45230</strain>
    </source>
</reference>
<reference evidence="3" key="2">
    <citation type="submission" date="2020-07" db="EMBL/GenBank/DDBJ databases">
        <authorList>
            <person name="Pettersson B.M.F."/>
            <person name="Behra P.R.K."/>
            <person name="Ramesh M."/>
            <person name="Das S."/>
            <person name="Dasgupta S."/>
            <person name="Kirsebom L.A."/>
        </authorList>
    </citation>
    <scope>NUCLEOTIDE SEQUENCE</scope>
    <source>
        <strain evidence="3">CCUG 55640</strain>
    </source>
</reference>
<dbReference type="Pfam" id="PF00174">
    <property type="entry name" value="Oxidored_molyb"/>
    <property type="match status" value="1"/>
</dbReference>